<proteinExistence type="predicted"/>
<dbReference type="STRING" id="1395571.TMS3_0120305"/>
<accession>A0A0A1YGH0</accession>
<gene>
    <name evidence="1" type="ORF">TMS3_0120305</name>
</gene>
<keyword evidence="2" id="KW-1185">Reference proteome</keyword>
<dbReference type="OrthoDB" id="6986405at2"/>
<comment type="caution">
    <text evidence="1">The sequence shown here is derived from an EMBL/GenBank/DDBJ whole genome shotgun (WGS) entry which is preliminary data.</text>
</comment>
<organism evidence="1 2">
    <name type="scientific">Pseudomonas taeanensis MS-3</name>
    <dbReference type="NCBI Taxonomy" id="1395571"/>
    <lineage>
        <taxon>Bacteria</taxon>
        <taxon>Pseudomonadati</taxon>
        <taxon>Pseudomonadota</taxon>
        <taxon>Gammaproteobacteria</taxon>
        <taxon>Pseudomonadales</taxon>
        <taxon>Pseudomonadaceae</taxon>
        <taxon>Pseudomonas</taxon>
    </lineage>
</organism>
<reference evidence="1 2" key="1">
    <citation type="journal article" date="2014" name="Genome Announc.">
        <title>Draft Genome Sequence of Petroleum Oil-Degrading Marine Bacterium Pseudomonas taeanensis Strain MS-3, Isolated from a Crude Oil-Contaminated Seashore.</title>
        <authorList>
            <person name="Lee S.Y."/>
            <person name="Kim S.H."/>
            <person name="Lee D.G."/>
            <person name="Shin S."/>
            <person name="Yun S.H."/>
            <person name="Choi C.W."/>
            <person name="Chung Y.H."/>
            <person name="Choi J.S."/>
            <person name="Kahng H.Y."/>
            <person name="Kim S.I."/>
        </authorList>
    </citation>
    <scope>NUCLEOTIDE SEQUENCE [LARGE SCALE GENOMIC DNA]</scope>
    <source>
        <strain evidence="1 2">MS-3</strain>
    </source>
</reference>
<protein>
    <submittedName>
        <fullName evidence="1">Uncharacterized protein</fullName>
    </submittedName>
</protein>
<sequence>MAKSSITEAKSITAEAILKLGQFYSAQELRGMQSKLTGAAREVRALTGNKGLISRIGELLTHEQRQLLCDAASLVESVNANLEHAKEKRLRDEKAAAVRLKERDLQAKQLVSESFPLPCDTPEQMLEVIHLGLTLNHARAFQCFYSPWEFSQKLRQSATLPPQTKPFRNDWGLEKELKNQASYLRDDIRRELTDLLAHDIDNMSVKDKHAVLQAKIAEIRTRVLEQETETLGVWATALASLEKREGE</sequence>
<name>A0A0A1YGH0_9PSED</name>
<evidence type="ECO:0000313" key="1">
    <source>
        <dbReference type="EMBL" id="KFX68093.1"/>
    </source>
</evidence>
<dbReference type="EMBL" id="AWSQ01000008">
    <property type="protein sequence ID" value="KFX68093.1"/>
    <property type="molecule type" value="Genomic_DNA"/>
</dbReference>
<dbReference type="RefSeq" id="WP_025167031.1">
    <property type="nucleotide sequence ID" value="NZ_AWSQ01000008.1"/>
</dbReference>
<dbReference type="Proteomes" id="UP000030063">
    <property type="component" value="Unassembled WGS sequence"/>
</dbReference>
<dbReference type="AlphaFoldDB" id="A0A0A1YGH0"/>
<evidence type="ECO:0000313" key="2">
    <source>
        <dbReference type="Proteomes" id="UP000030063"/>
    </source>
</evidence>